<dbReference type="Pfam" id="PF00370">
    <property type="entry name" value="FGGY_N"/>
    <property type="match status" value="1"/>
</dbReference>
<evidence type="ECO:0000256" key="3">
    <source>
        <dbReference type="ARBA" id="ARBA00022679"/>
    </source>
</evidence>
<evidence type="ECO:0000256" key="7">
    <source>
        <dbReference type="ARBA" id="ARBA00023277"/>
    </source>
</evidence>
<keyword evidence="6 8" id="KW-0067">ATP-binding</keyword>
<dbReference type="GO" id="GO:0005524">
    <property type="term" value="F:ATP binding"/>
    <property type="evidence" value="ECO:0007669"/>
    <property type="project" value="UniProtKB-UniRule"/>
</dbReference>
<dbReference type="GO" id="GO:0004856">
    <property type="term" value="F:D-xylulokinase activity"/>
    <property type="evidence" value="ECO:0007669"/>
    <property type="project" value="UniProtKB-UniRule"/>
</dbReference>
<keyword evidence="5 8" id="KW-0418">Kinase</keyword>
<dbReference type="EC" id="2.7.1.17" evidence="8 10"/>
<dbReference type="PANTHER" id="PTHR43095:SF5">
    <property type="entry name" value="XYLULOSE KINASE"/>
    <property type="match status" value="1"/>
</dbReference>
<evidence type="ECO:0000313" key="13">
    <source>
        <dbReference type="EMBL" id="KAA9132629.1"/>
    </source>
</evidence>
<reference evidence="13 14" key="1">
    <citation type="submission" date="2019-09" db="EMBL/GenBank/DDBJ databases">
        <title>Wenzhouxiangella sp. Genome sequencing and assembly.</title>
        <authorList>
            <person name="Zhang R."/>
        </authorList>
    </citation>
    <scope>NUCLEOTIDE SEQUENCE [LARGE SCALE GENOMIC DNA]</scope>
    <source>
        <strain evidence="13 14">W260</strain>
    </source>
</reference>
<evidence type="ECO:0000313" key="14">
    <source>
        <dbReference type="Proteomes" id="UP000325372"/>
    </source>
</evidence>
<comment type="similarity">
    <text evidence="1 8 9">Belongs to the FGGY kinase family.</text>
</comment>
<dbReference type="Gene3D" id="3.30.420.40">
    <property type="match status" value="2"/>
</dbReference>
<evidence type="ECO:0000256" key="1">
    <source>
        <dbReference type="ARBA" id="ARBA00009156"/>
    </source>
</evidence>
<evidence type="ECO:0000256" key="8">
    <source>
        <dbReference type="HAMAP-Rule" id="MF_02220"/>
    </source>
</evidence>
<dbReference type="InterPro" id="IPR006000">
    <property type="entry name" value="Xylulokinase"/>
</dbReference>
<dbReference type="GO" id="GO:0005998">
    <property type="term" value="P:xylulose catabolic process"/>
    <property type="evidence" value="ECO:0007669"/>
    <property type="project" value="UniProtKB-UniRule"/>
</dbReference>
<dbReference type="PANTHER" id="PTHR43095">
    <property type="entry name" value="SUGAR KINASE"/>
    <property type="match status" value="1"/>
</dbReference>
<evidence type="ECO:0000256" key="10">
    <source>
        <dbReference type="RuleBase" id="RU364073"/>
    </source>
</evidence>
<dbReference type="EMBL" id="VYXP01000003">
    <property type="protein sequence ID" value="KAA9132629.1"/>
    <property type="molecule type" value="Genomic_DNA"/>
</dbReference>
<accession>A0A5N0TH67</accession>
<dbReference type="InterPro" id="IPR018484">
    <property type="entry name" value="FGGY_N"/>
</dbReference>
<keyword evidence="4 8" id="KW-0547">Nucleotide-binding</keyword>
<dbReference type="GO" id="GO:0042732">
    <property type="term" value="P:D-xylose metabolic process"/>
    <property type="evidence" value="ECO:0007669"/>
    <property type="project" value="UniProtKB-KW"/>
</dbReference>
<organism evidence="13 14">
    <name type="scientific">Marinihelvus fidelis</name>
    <dbReference type="NCBI Taxonomy" id="2613842"/>
    <lineage>
        <taxon>Bacteria</taxon>
        <taxon>Pseudomonadati</taxon>
        <taxon>Pseudomonadota</taxon>
        <taxon>Gammaproteobacteria</taxon>
        <taxon>Chromatiales</taxon>
        <taxon>Wenzhouxiangellaceae</taxon>
        <taxon>Marinihelvus</taxon>
    </lineage>
</organism>
<dbReference type="InterPro" id="IPR043129">
    <property type="entry name" value="ATPase_NBD"/>
</dbReference>
<evidence type="ECO:0000256" key="5">
    <source>
        <dbReference type="ARBA" id="ARBA00022777"/>
    </source>
</evidence>
<dbReference type="Proteomes" id="UP000325372">
    <property type="component" value="Unassembled WGS sequence"/>
</dbReference>
<comment type="function">
    <text evidence="8">Catalyzes the phosphorylation of D-xylulose to D-xylulose 5-phosphate.</text>
</comment>
<feature type="binding site" evidence="8">
    <location>
        <begin position="79"/>
        <end position="80"/>
    </location>
    <ligand>
        <name>substrate</name>
    </ligand>
</feature>
<protein>
    <recommendedName>
        <fullName evidence="8 10">Xylulose kinase</fullName>
        <shortName evidence="8 10">Xylulokinase</shortName>
        <ecNumber evidence="8 10">2.7.1.17</ecNumber>
    </recommendedName>
</protein>
<dbReference type="CDD" id="cd07809">
    <property type="entry name" value="ASKHA_NBD_FGGY_BaXK-like"/>
    <property type="match status" value="1"/>
</dbReference>
<dbReference type="NCBIfam" id="TIGR01312">
    <property type="entry name" value="XylB"/>
    <property type="match status" value="1"/>
</dbReference>
<dbReference type="PROSITE" id="PS00445">
    <property type="entry name" value="FGGY_KINASES_2"/>
    <property type="match status" value="1"/>
</dbReference>
<dbReference type="Pfam" id="PF02782">
    <property type="entry name" value="FGGY_C"/>
    <property type="match status" value="1"/>
</dbReference>
<evidence type="ECO:0000259" key="12">
    <source>
        <dbReference type="Pfam" id="PF02782"/>
    </source>
</evidence>
<proteinExistence type="inferred from homology"/>
<name>A0A5N0TH67_9GAMM</name>
<dbReference type="InterPro" id="IPR018483">
    <property type="entry name" value="Carb_kinase_FGGY_CS"/>
</dbReference>
<evidence type="ECO:0000256" key="2">
    <source>
        <dbReference type="ARBA" id="ARBA00022629"/>
    </source>
</evidence>
<dbReference type="InterPro" id="IPR050406">
    <property type="entry name" value="FGGY_Carb_Kinase"/>
</dbReference>
<keyword evidence="14" id="KW-1185">Reference proteome</keyword>
<feature type="domain" description="Carbohydrate kinase FGGY N-terminal" evidence="11">
    <location>
        <begin position="4"/>
        <end position="249"/>
    </location>
</feature>
<gene>
    <name evidence="8 10 13" type="primary">xylB</name>
    <name evidence="13" type="ORF">F3N42_05265</name>
</gene>
<evidence type="ECO:0000256" key="6">
    <source>
        <dbReference type="ARBA" id="ARBA00022840"/>
    </source>
</evidence>
<evidence type="ECO:0000256" key="4">
    <source>
        <dbReference type="ARBA" id="ARBA00022741"/>
    </source>
</evidence>
<keyword evidence="3 8" id="KW-0808">Transferase</keyword>
<dbReference type="HAMAP" id="MF_02220">
    <property type="entry name" value="XylB"/>
    <property type="match status" value="1"/>
</dbReference>
<keyword evidence="7 8" id="KW-0119">Carbohydrate metabolism</keyword>
<dbReference type="InterPro" id="IPR000577">
    <property type="entry name" value="Carb_kinase_FGGY"/>
</dbReference>
<dbReference type="AlphaFoldDB" id="A0A5N0TH67"/>
<keyword evidence="2 8" id="KW-0859">Xylose metabolism</keyword>
<dbReference type="RefSeq" id="WP_150863338.1">
    <property type="nucleotide sequence ID" value="NZ_VYXP01000003.1"/>
</dbReference>
<evidence type="ECO:0000259" key="11">
    <source>
        <dbReference type="Pfam" id="PF00370"/>
    </source>
</evidence>
<dbReference type="PROSITE" id="PS00933">
    <property type="entry name" value="FGGY_KINASES_1"/>
    <property type="match status" value="1"/>
</dbReference>
<comment type="caution">
    <text evidence="13">The sequence shown here is derived from an EMBL/GenBank/DDBJ whole genome shotgun (WGS) entry which is preliminary data.</text>
</comment>
<sequence>MNTVLGIDLGTQSLKVVFYDDHAREIVASASAPLDVDRDSAGKAEQRAEDWLQALETALRQVPGPIRDSARAIGISGQQHGFVPVDAEGNVLAPVKLWCDTATQAQVDAITADAGGRERCIEWTGLPVLAGYTAPKIRWLADNHPDLYVRMAHVMLPHDYLNYVLSGAIVMEYGDASGTGLLDVRERCWSERMVTTVDPGGRLASALPELVAADTMIGRVTAAAAERFGLPEGTPLSTGGGDNMMAAIGTGNVSAGKLTMSLGTSGTLFAHSDTAVVDEAGNIAAFCGSTGGWMPLLCTMNCTLATELVKQLLDIGNDQFDDTVSGAPAGADGLTVLPFFTGERTPDLPRASASVLGLNAQNTTRAHLLRATMEGATFAIRFGVDELSRLGIQAQEIVLTGGGANSAEWRQAVADICGLPVTVLLQDEGASFGAALQALWMLERSEGRDSDIADIAAAHLQRCPERSVAPNPGTADAYAAAWTRYRKALDTLAPLLDT</sequence>
<feature type="site" description="Important for activity" evidence="8">
    <location>
        <position position="8"/>
    </location>
</feature>
<feature type="domain" description="Carbohydrate kinase FGGY C-terminal" evidence="12">
    <location>
        <begin position="259"/>
        <end position="441"/>
    </location>
</feature>
<dbReference type="PIRSF" id="PIRSF000538">
    <property type="entry name" value="GlpK"/>
    <property type="match status" value="1"/>
</dbReference>
<dbReference type="SUPFAM" id="SSF53067">
    <property type="entry name" value="Actin-like ATPase domain"/>
    <property type="match status" value="2"/>
</dbReference>
<dbReference type="InterPro" id="IPR018485">
    <property type="entry name" value="FGGY_C"/>
</dbReference>
<feature type="active site" description="Proton acceptor" evidence="8">
    <location>
        <position position="242"/>
    </location>
</feature>
<comment type="catalytic activity">
    <reaction evidence="8 10">
        <text>D-xylulose + ATP = D-xylulose 5-phosphate + ADP + H(+)</text>
        <dbReference type="Rhea" id="RHEA:10964"/>
        <dbReference type="ChEBI" id="CHEBI:15378"/>
        <dbReference type="ChEBI" id="CHEBI:17140"/>
        <dbReference type="ChEBI" id="CHEBI:30616"/>
        <dbReference type="ChEBI" id="CHEBI:57737"/>
        <dbReference type="ChEBI" id="CHEBI:456216"/>
        <dbReference type="EC" id="2.7.1.17"/>
    </reaction>
</comment>
<evidence type="ECO:0000256" key="9">
    <source>
        <dbReference type="RuleBase" id="RU003733"/>
    </source>
</evidence>